<reference evidence="3" key="1">
    <citation type="submission" date="2021-01" db="EMBL/GenBank/DDBJ databases">
        <authorList>
            <consortium name="Genoscope - CEA"/>
            <person name="William W."/>
        </authorList>
    </citation>
    <scope>NUCLEOTIDE SEQUENCE</scope>
</reference>
<evidence type="ECO:0000256" key="2">
    <source>
        <dbReference type="SAM" id="MobiDB-lite"/>
    </source>
</evidence>
<dbReference type="Proteomes" id="UP000683925">
    <property type="component" value="Unassembled WGS sequence"/>
</dbReference>
<comment type="caution">
    <text evidence="3">The sequence shown here is derived from an EMBL/GenBank/DDBJ whole genome shotgun (WGS) entry which is preliminary data.</text>
</comment>
<sequence length="421" mass="48727">MGGGQSSITSTIQGSKGSVLISFYNMDQPTSQSHQSTRISEESTINNIIEHIKDKNDCQNVNLYYDDTPIDDLSFLFIYEYIDLLPRRSFGYKINQMQQQNINLIQNDKQQNQKINQQQQSQLGSTNQKKLQGEAHGDQSQQNSQVKASIKNNSNLNEKKQGPSIVISPQNNQVPINEDEIQKQRKSVFLINLIKHIQQKYIEAKQLCKQQLQELQNKNNQLEVEKKNMSQIIEDLRSKNQYMYNDYNKIKQDIEELQNRNKNLESELQKSFNKNDLTKTTIQSNLSKGQSAIMFIQSQAIEKQQPFQNKCGHYLDKEKIQNILKQSLANKTIAYCDQCKPTKISNQILIKIESLGQAYKEFQANEELKQLMNNLKAQKKTIYKCSRNNCSFYCIFNKSVQISPENSFCPFCLIQGMKISE</sequence>
<evidence type="ECO:0000313" key="3">
    <source>
        <dbReference type="EMBL" id="CAD8212395.1"/>
    </source>
</evidence>
<keyword evidence="4" id="KW-1185">Reference proteome</keyword>
<feature type="region of interest" description="Disordered" evidence="2">
    <location>
        <begin position="110"/>
        <end position="147"/>
    </location>
</feature>
<proteinExistence type="predicted"/>
<dbReference type="OrthoDB" id="312215at2759"/>
<dbReference type="EMBL" id="CAJJDP010000159">
    <property type="protein sequence ID" value="CAD8212395.1"/>
    <property type="molecule type" value="Genomic_DNA"/>
</dbReference>
<feature type="coiled-coil region" evidence="1">
    <location>
        <begin position="194"/>
        <end position="274"/>
    </location>
</feature>
<name>A0A8S1YE95_PAROT</name>
<evidence type="ECO:0000313" key="4">
    <source>
        <dbReference type="Proteomes" id="UP000683925"/>
    </source>
</evidence>
<evidence type="ECO:0000256" key="1">
    <source>
        <dbReference type="SAM" id="Coils"/>
    </source>
</evidence>
<organism evidence="3 4">
    <name type="scientific">Paramecium octaurelia</name>
    <dbReference type="NCBI Taxonomy" id="43137"/>
    <lineage>
        <taxon>Eukaryota</taxon>
        <taxon>Sar</taxon>
        <taxon>Alveolata</taxon>
        <taxon>Ciliophora</taxon>
        <taxon>Intramacronucleata</taxon>
        <taxon>Oligohymenophorea</taxon>
        <taxon>Peniculida</taxon>
        <taxon>Parameciidae</taxon>
        <taxon>Paramecium</taxon>
    </lineage>
</organism>
<dbReference type="AlphaFoldDB" id="A0A8S1YE95"/>
<protein>
    <submittedName>
        <fullName evidence="3">Uncharacterized protein</fullName>
    </submittedName>
</protein>
<feature type="compositionally biased region" description="Polar residues" evidence="2">
    <location>
        <begin position="138"/>
        <end position="147"/>
    </location>
</feature>
<feature type="compositionally biased region" description="Low complexity" evidence="2">
    <location>
        <begin position="110"/>
        <end position="129"/>
    </location>
</feature>
<accession>A0A8S1YE95</accession>
<dbReference type="OMA" id="FGYRINQ"/>
<keyword evidence="1" id="KW-0175">Coiled coil</keyword>
<gene>
    <name evidence="3" type="ORF">POCTA_138.1.T1570135</name>
</gene>